<evidence type="ECO:0000256" key="1">
    <source>
        <dbReference type="ARBA" id="ARBA00001957"/>
    </source>
</evidence>
<dbReference type="PROSITE" id="PS00012">
    <property type="entry name" value="PHOSPHOPANTETHEINE"/>
    <property type="match status" value="1"/>
</dbReference>
<dbReference type="InterPro" id="IPR001242">
    <property type="entry name" value="Condensation_dom"/>
</dbReference>
<comment type="caution">
    <text evidence="7">The sequence shown here is derived from an EMBL/GenBank/DDBJ whole genome shotgun (WGS) entry which is preliminary data.</text>
</comment>
<comment type="cofactor">
    <cofactor evidence="1">
        <name>pantetheine 4'-phosphate</name>
        <dbReference type="ChEBI" id="CHEBI:47942"/>
    </cofactor>
</comment>
<evidence type="ECO:0000256" key="3">
    <source>
        <dbReference type="ARBA" id="ARBA00022553"/>
    </source>
</evidence>
<dbReference type="PROSITE" id="PS00455">
    <property type="entry name" value="AMP_BINDING"/>
    <property type="match status" value="1"/>
</dbReference>
<dbReference type="InterPro" id="IPR010071">
    <property type="entry name" value="AA_adenyl_dom"/>
</dbReference>
<dbReference type="InterPro" id="IPR023213">
    <property type="entry name" value="CAT-like_dom_sf"/>
</dbReference>
<feature type="coiled-coil region" evidence="5">
    <location>
        <begin position="934"/>
        <end position="961"/>
    </location>
</feature>
<proteinExistence type="predicted"/>
<dbReference type="SUPFAM" id="SSF52777">
    <property type="entry name" value="CoA-dependent acyltransferases"/>
    <property type="match status" value="2"/>
</dbReference>
<evidence type="ECO:0000256" key="4">
    <source>
        <dbReference type="ARBA" id="ARBA00022598"/>
    </source>
</evidence>
<evidence type="ECO:0000256" key="2">
    <source>
        <dbReference type="ARBA" id="ARBA00022450"/>
    </source>
</evidence>
<dbReference type="InterPro" id="IPR044894">
    <property type="entry name" value="TubC_N_sf"/>
</dbReference>
<dbReference type="EMBL" id="JASCRZ010000007">
    <property type="protein sequence ID" value="MDI5896007.1"/>
    <property type="molecule type" value="Genomic_DNA"/>
</dbReference>
<dbReference type="InterPro" id="IPR013120">
    <property type="entry name" value="FAR_NAD-bd"/>
</dbReference>
<dbReference type="InterPro" id="IPR020845">
    <property type="entry name" value="AMP-binding_CS"/>
</dbReference>
<dbReference type="Pfam" id="PF00668">
    <property type="entry name" value="Condensation"/>
    <property type="match status" value="1"/>
</dbReference>
<evidence type="ECO:0000313" key="8">
    <source>
        <dbReference type="Proteomes" id="UP001243403"/>
    </source>
</evidence>
<dbReference type="Gene3D" id="3.30.559.10">
    <property type="entry name" value="Chloramphenicol acetyltransferase-like domain"/>
    <property type="match status" value="1"/>
</dbReference>
<evidence type="ECO:0000313" key="7">
    <source>
        <dbReference type="EMBL" id="MDI5896007.1"/>
    </source>
</evidence>
<keyword evidence="4" id="KW-0436">Ligase</keyword>
<reference evidence="7 8" key="1">
    <citation type="submission" date="2023-04" db="EMBL/GenBank/DDBJ databases">
        <title>Two novel species of Flavobacterium.</title>
        <authorList>
            <person name="Liu Q."/>
            <person name="Xin Y.-H."/>
        </authorList>
    </citation>
    <scope>NUCLEOTIDE SEQUENCE [LARGE SCALE GENOMIC DNA]</scope>
    <source>
        <strain evidence="7 8">LB1P51</strain>
    </source>
</reference>
<keyword evidence="8" id="KW-1185">Reference proteome</keyword>
<dbReference type="SUPFAM" id="SSF56801">
    <property type="entry name" value="Acetyl-CoA synthetase-like"/>
    <property type="match status" value="1"/>
</dbReference>
<gene>
    <name evidence="7" type="ORF">QLS65_14010</name>
</gene>
<name>A0ABT6VCP7_9FLAO</name>
<dbReference type="Gene3D" id="2.30.38.10">
    <property type="entry name" value="Luciferase, Domain 3"/>
    <property type="match status" value="1"/>
</dbReference>
<dbReference type="CDD" id="cd05930">
    <property type="entry name" value="A_NRPS"/>
    <property type="match status" value="1"/>
</dbReference>
<dbReference type="InterPro" id="IPR006162">
    <property type="entry name" value="Ppantetheine_attach_site"/>
</dbReference>
<dbReference type="PANTHER" id="PTHR45527:SF1">
    <property type="entry name" value="FATTY ACID SYNTHASE"/>
    <property type="match status" value="1"/>
</dbReference>
<dbReference type="SUPFAM" id="SSF51735">
    <property type="entry name" value="NAD(P)-binding Rossmann-fold domains"/>
    <property type="match status" value="1"/>
</dbReference>
<dbReference type="InterPro" id="IPR045851">
    <property type="entry name" value="AMP-bd_C_sf"/>
</dbReference>
<keyword evidence="3" id="KW-0597">Phosphoprotein</keyword>
<dbReference type="Gene3D" id="1.10.10.1830">
    <property type="entry name" value="Non-ribosomal peptide synthase, adenylation domain"/>
    <property type="match status" value="1"/>
</dbReference>
<dbReference type="NCBIfam" id="TIGR01733">
    <property type="entry name" value="AA-adenyl-dom"/>
    <property type="match status" value="1"/>
</dbReference>
<dbReference type="SUPFAM" id="SSF47336">
    <property type="entry name" value="ACP-like"/>
    <property type="match status" value="1"/>
</dbReference>
<feature type="domain" description="Carrier" evidence="6">
    <location>
        <begin position="1030"/>
        <end position="1104"/>
    </location>
</feature>
<organism evidence="7 8">
    <name type="scientific">Flavobacterium algoritolerans</name>
    <dbReference type="NCBI Taxonomy" id="3041254"/>
    <lineage>
        <taxon>Bacteria</taxon>
        <taxon>Pseudomonadati</taxon>
        <taxon>Bacteroidota</taxon>
        <taxon>Flavobacteriia</taxon>
        <taxon>Flavobacteriales</taxon>
        <taxon>Flavobacteriaceae</taxon>
        <taxon>Flavobacterium</taxon>
    </lineage>
</organism>
<keyword evidence="5" id="KW-0175">Coiled coil</keyword>
<dbReference type="Pfam" id="PF00501">
    <property type="entry name" value="AMP-binding"/>
    <property type="match status" value="1"/>
</dbReference>
<dbReference type="InterPro" id="IPR000873">
    <property type="entry name" value="AMP-dep_synth/lig_dom"/>
</dbReference>
<dbReference type="RefSeq" id="WP_282718438.1">
    <property type="nucleotide sequence ID" value="NZ_JASCRZ010000007.1"/>
</dbReference>
<dbReference type="Proteomes" id="UP001243403">
    <property type="component" value="Unassembled WGS sequence"/>
</dbReference>
<dbReference type="Gene3D" id="3.40.50.980">
    <property type="match status" value="2"/>
</dbReference>
<dbReference type="PROSITE" id="PS50075">
    <property type="entry name" value="CARRIER"/>
    <property type="match status" value="1"/>
</dbReference>
<protein>
    <submittedName>
        <fullName evidence="7">Amino acid adenylation domain-containing protein</fullName>
    </submittedName>
</protein>
<keyword evidence="2" id="KW-0596">Phosphopantetheine</keyword>
<dbReference type="Gene3D" id="3.30.559.30">
    <property type="entry name" value="Nonribosomal peptide synthetase, condensation domain"/>
    <property type="match status" value="1"/>
</dbReference>
<dbReference type="InterPro" id="IPR009081">
    <property type="entry name" value="PP-bd_ACP"/>
</dbReference>
<dbReference type="Gene3D" id="3.40.50.720">
    <property type="entry name" value="NAD(P)-binding Rossmann-like Domain"/>
    <property type="match status" value="1"/>
</dbReference>
<dbReference type="InterPro" id="IPR036736">
    <property type="entry name" value="ACP-like_sf"/>
</dbReference>
<evidence type="ECO:0000259" key="6">
    <source>
        <dbReference type="PROSITE" id="PS50075"/>
    </source>
</evidence>
<dbReference type="Pfam" id="PF00550">
    <property type="entry name" value="PP-binding"/>
    <property type="match status" value="1"/>
</dbReference>
<dbReference type="PANTHER" id="PTHR45527">
    <property type="entry name" value="NONRIBOSOMAL PEPTIDE SYNTHETASE"/>
    <property type="match status" value="1"/>
</dbReference>
<accession>A0ABT6VCP7</accession>
<sequence length="1531" mass="175247">MRELIDRLRENKIHISLENKNLKLKFDDELIPSSILEEIKKNKGQIIEFLKNNIKSNNIYTPIPKSAEAVSYPLAASQGRLWILSQLEGGSLAYNMPAALRLTGVVDVNKFEESFRRLIDRHEILRTCVKTNEEGDIRQYIIPRKQVNFKIAKEDYSSVENQEEAIASYLQEKNSEPFDLEQAPLVRASLIKLQKEEYVFFLSLHHIIGDGWSIGLLISEVVKTYNALIQGKKINLADLRIQYKDYAVWLNTAIQQEKQQASEQYWLQQFEGELPVLDLPSFKIRPLIQTYTGDNITHHFSKLFLEKVKTFSKEQDVTLFMTLMAGINTLLHRYTGQYDIIIGTPIAGRDHPDLENQLGLYLNTLAIRTQFKEGNSFLDLVAAQKETLLGAYEHQSYSFDALVGKLNLKRDASRSVLFDVLVVLQNHGHLNNLNNEELISLEVSDYNFKIKTSKFDISFAFAETEGLDLTIEYNTDIYDGYLIERMFTHFEHLIIESLEHPEALIQEVDYLTKEEKHQLLVDFNDTDVAYPKDKTIVDLFEEQVLRTPNNVAVLFEETELTYQELNEKANQLANYLRETYTIEPDDLVGIKLDRSDVFIISLIGILKSGAAYVPIDKNYPSARKEYLKKNSNYRLVVNEEEYHKFINHRKIYPTLNIDKINDSRNLAYVIYTSGSTGLPKGIMMEHQSLKNLIVFHNDQFSVGEVRNVLQFTSISFDVSFQEIFSTLTIGATLFPISETQKKDIDEIGNFIKNNKIETVFLPTAYFKMLIENRSFLDIINKCLKNIIVAGEQLILNQDVIDIIKFSEFKLHNHYGPAETHVVSTCVLKKESNIISKIPHIGSPISNTQIYILDELLEPLPIGVLGKLYISGTGVARGYLNNPELTAEKFIANPFIEGSRMYDTGDLGRWLPDGNIEFMGRKDYQVKIRGFRIELGEIENAIMQYSEELKQVIVEFKEVNKEKALVAYFTSRVKIDKSELRHFLEGKLPDYMVPSFYIELEELLLTPNGKIDRKALPSVAGEDLIRKEYLAPRNKIEESLVAIWQEVLAIEKIGITDNFFELGGHSLLATRLVSAIQKQGYSISLQDVFNADTLGDLAIQLDSCVLSFEEKLNALINENDGILSGRMIKGASHSDVLKERNDYYENYVNRSFEKNMKVSNNYNHILLLGTTGYLGIHLLHDLLQNGGQQITIIIRPEKYQSANERMEAMYQYYFEQSLSSHLNQLHILEGDITDERFGLTEEIYLTLQNKVDAILNSAAYTKHYGNQTIFDKVNVGLIQHMIVFVQNQSCKAAIHHVSTMGIIGVPGDNKKDIFTELDIDKGQLLSTTYQVSKLTAEKMLDEARANGLTVSIYRVGNLTFHSKTGKFQANPQDNAFYTILKAFIEIGVMPKLDSGFDISCIDWISEIIITMMDKKELLNLNWQIQDPAKLSNELFAQTANKYGFGIKVINYIDFLKFIRDNYSRFEEAIDNVVLHTGILNGQKSIETFYVRNDLTNLVMQMLELVWDNPNEFSVSNMIGHATQSGFFKKNLP</sequence>
<dbReference type="InterPro" id="IPR036291">
    <property type="entry name" value="NAD(P)-bd_dom_sf"/>
</dbReference>
<dbReference type="CDD" id="cd19531">
    <property type="entry name" value="LCL_NRPS-like"/>
    <property type="match status" value="1"/>
</dbReference>
<dbReference type="Pfam" id="PF07993">
    <property type="entry name" value="NAD_binding_4"/>
    <property type="match status" value="1"/>
</dbReference>
<dbReference type="Gene3D" id="1.10.1200.10">
    <property type="entry name" value="ACP-like"/>
    <property type="match status" value="1"/>
</dbReference>
<dbReference type="Gene3D" id="3.30.300.30">
    <property type="match status" value="1"/>
</dbReference>
<evidence type="ECO:0000256" key="5">
    <source>
        <dbReference type="SAM" id="Coils"/>
    </source>
</evidence>